<proteinExistence type="predicted"/>
<accession>A0A1W1UNL5</accession>
<reference evidence="2 3" key="1">
    <citation type="submission" date="2017-04" db="EMBL/GenBank/DDBJ databases">
        <authorList>
            <person name="Afonso C.L."/>
            <person name="Miller P.J."/>
            <person name="Scott M.A."/>
            <person name="Spackman E."/>
            <person name="Goraichik I."/>
            <person name="Dimitrov K.M."/>
            <person name="Suarez D.L."/>
            <person name="Swayne D.E."/>
        </authorList>
    </citation>
    <scope>NUCLEOTIDE SEQUENCE [LARGE SCALE GENOMIC DNA]</scope>
    <source>
        <strain evidence="2 3">DSM 11270</strain>
    </source>
</reference>
<dbReference type="SUPFAM" id="SSF52540">
    <property type="entry name" value="P-loop containing nucleoside triphosphate hydrolases"/>
    <property type="match status" value="1"/>
</dbReference>
<evidence type="ECO:0000313" key="3">
    <source>
        <dbReference type="Proteomes" id="UP000192731"/>
    </source>
</evidence>
<name>A0A1W1UNL5_DESTI</name>
<dbReference type="PANTHER" id="PTHR35894:SF1">
    <property type="entry name" value="PHOSPHORIBULOKINASE _ URIDINE KINASE FAMILY"/>
    <property type="match status" value="1"/>
</dbReference>
<dbReference type="Proteomes" id="UP000192731">
    <property type="component" value="Unassembled WGS sequence"/>
</dbReference>
<keyword evidence="3" id="KW-1185">Reference proteome</keyword>
<feature type="domain" description="AAA+ ATPase" evidence="1">
    <location>
        <begin position="41"/>
        <end position="188"/>
    </location>
</feature>
<evidence type="ECO:0000313" key="2">
    <source>
        <dbReference type="EMBL" id="SMB82715.1"/>
    </source>
</evidence>
<sequence length="266" mass="30139">MFTSFYSLAKRPFSKEIETKNLFPSESFTELSARLNYLKDSRGIGVVVGEPGAGKTSTLRSFVNYLNPSLFKVIYFPLSTGTVMDFYRGLAYGLGEMPGFRKVDLFRRIQKGVTTLHNEKKITPVFILDEMQLSSNKFLNDLSILFNFSMDSDNPFVLILAGLPYLMDRLALAHNQSLNQRIIMRFKVNPLSKEEVNAYINHHLNLAGANYEIFSPMALEAIASRTHGWPRLINNLATNCLLYGCQKRLNTIDEEVVMKVSNETGL</sequence>
<dbReference type="InterPro" id="IPR049945">
    <property type="entry name" value="AAA_22"/>
</dbReference>
<gene>
    <name evidence="2" type="ORF">SAMN00017405_0957</name>
</gene>
<dbReference type="SMART" id="SM00382">
    <property type="entry name" value="AAA"/>
    <property type="match status" value="1"/>
</dbReference>
<evidence type="ECO:0000259" key="1">
    <source>
        <dbReference type="SMART" id="SM00382"/>
    </source>
</evidence>
<dbReference type="Gene3D" id="3.40.50.300">
    <property type="entry name" value="P-loop containing nucleotide triphosphate hydrolases"/>
    <property type="match status" value="1"/>
</dbReference>
<organism evidence="2 3">
    <name type="scientific">Desulfonispora thiosulfatigenes DSM 11270</name>
    <dbReference type="NCBI Taxonomy" id="656914"/>
    <lineage>
        <taxon>Bacteria</taxon>
        <taxon>Bacillati</taxon>
        <taxon>Bacillota</taxon>
        <taxon>Clostridia</taxon>
        <taxon>Eubacteriales</taxon>
        <taxon>Peptococcaceae</taxon>
        <taxon>Desulfonispora</taxon>
    </lineage>
</organism>
<dbReference type="GO" id="GO:0016887">
    <property type="term" value="F:ATP hydrolysis activity"/>
    <property type="evidence" value="ECO:0007669"/>
    <property type="project" value="InterPro"/>
</dbReference>
<dbReference type="Pfam" id="PF13401">
    <property type="entry name" value="AAA_22"/>
    <property type="match status" value="1"/>
</dbReference>
<dbReference type="STRING" id="656914.SAMN00017405_0957"/>
<dbReference type="AlphaFoldDB" id="A0A1W1UNL5"/>
<dbReference type="OrthoDB" id="9815896at2"/>
<dbReference type="InterPro" id="IPR027417">
    <property type="entry name" value="P-loop_NTPase"/>
</dbReference>
<dbReference type="EMBL" id="FWWT01000008">
    <property type="protein sequence ID" value="SMB82715.1"/>
    <property type="molecule type" value="Genomic_DNA"/>
</dbReference>
<dbReference type="InterPro" id="IPR052026">
    <property type="entry name" value="ExeA_AAA_ATPase_DNA-bind"/>
</dbReference>
<dbReference type="RefSeq" id="WP_084052206.1">
    <property type="nucleotide sequence ID" value="NZ_FWWT01000008.1"/>
</dbReference>
<dbReference type="InterPro" id="IPR003593">
    <property type="entry name" value="AAA+_ATPase"/>
</dbReference>
<protein>
    <submittedName>
        <fullName evidence="2">Type II secretory pathway, component ExeA (Predicted ATPase)</fullName>
    </submittedName>
</protein>
<dbReference type="PANTHER" id="PTHR35894">
    <property type="entry name" value="GENERAL SECRETION PATHWAY PROTEIN A-RELATED"/>
    <property type="match status" value="1"/>
</dbReference>